<gene>
    <name evidence="2" type="ORF">F511_23297</name>
</gene>
<feature type="region of interest" description="Disordered" evidence="1">
    <location>
        <begin position="51"/>
        <end position="90"/>
    </location>
</feature>
<protein>
    <submittedName>
        <fullName evidence="2">Uncharacterized protein</fullName>
    </submittedName>
</protein>
<keyword evidence="3" id="KW-1185">Reference proteome</keyword>
<dbReference type="EMBL" id="KV013398">
    <property type="protein sequence ID" value="KZV23682.1"/>
    <property type="molecule type" value="Genomic_DNA"/>
</dbReference>
<evidence type="ECO:0000313" key="3">
    <source>
        <dbReference type="Proteomes" id="UP000250235"/>
    </source>
</evidence>
<reference evidence="2 3" key="1">
    <citation type="journal article" date="2015" name="Proc. Natl. Acad. Sci. U.S.A.">
        <title>The resurrection genome of Boea hygrometrica: A blueprint for survival of dehydration.</title>
        <authorList>
            <person name="Xiao L."/>
            <person name="Yang G."/>
            <person name="Zhang L."/>
            <person name="Yang X."/>
            <person name="Zhao S."/>
            <person name="Ji Z."/>
            <person name="Zhou Q."/>
            <person name="Hu M."/>
            <person name="Wang Y."/>
            <person name="Chen M."/>
            <person name="Xu Y."/>
            <person name="Jin H."/>
            <person name="Xiao X."/>
            <person name="Hu G."/>
            <person name="Bao F."/>
            <person name="Hu Y."/>
            <person name="Wan P."/>
            <person name="Li L."/>
            <person name="Deng X."/>
            <person name="Kuang T."/>
            <person name="Xiang C."/>
            <person name="Zhu J.K."/>
            <person name="Oliver M.J."/>
            <person name="He Y."/>
        </authorList>
    </citation>
    <scope>NUCLEOTIDE SEQUENCE [LARGE SCALE GENOMIC DNA]</scope>
    <source>
        <strain evidence="3">cv. XS01</strain>
    </source>
</reference>
<name>A0A2Z7AWS0_9LAMI</name>
<dbReference type="AlphaFoldDB" id="A0A2Z7AWS0"/>
<evidence type="ECO:0000313" key="2">
    <source>
        <dbReference type="EMBL" id="KZV23682.1"/>
    </source>
</evidence>
<evidence type="ECO:0000256" key="1">
    <source>
        <dbReference type="SAM" id="MobiDB-lite"/>
    </source>
</evidence>
<sequence>MFSKEEYDDWNRMQAHLAAQDDDMWFVITDGPMKIMEANTAMAITTGAPHVGRTKTRSSACTRRPLSACTRRPDTRSARTDSPRKVDRNKSDHLAAAAAIVVAGGGDFGRGGAAESTCATLNGSGIQLAVGPQPLWLRNHNFGLAQRIMVKRLATSRHDPPGITDSACKNQLVVVSVKYGPFNPYIPIRSTTIGKSRVVRDPIAMHTSWRSNSDIASVQLGESSSEEKNTQSNLANDQFKKMNFVKASVAHDICESVKYDDQFTGQLNHKGKNGIEYLKPENCKPSWLTNRLEKDKAKAVPKSSVLNHQRCGSTKAKYVWIKVQSKRDLNGQSAKPKLNKSHKNST</sequence>
<accession>A0A2Z7AWS0</accession>
<feature type="compositionally biased region" description="Basic and acidic residues" evidence="1">
    <location>
        <begin position="71"/>
        <end position="90"/>
    </location>
</feature>
<organism evidence="2 3">
    <name type="scientific">Dorcoceras hygrometricum</name>
    <dbReference type="NCBI Taxonomy" id="472368"/>
    <lineage>
        <taxon>Eukaryota</taxon>
        <taxon>Viridiplantae</taxon>
        <taxon>Streptophyta</taxon>
        <taxon>Embryophyta</taxon>
        <taxon>Tracheophyta</taxon>
        <taxon>Spermatophyta</taxon>
        <taxon>Magnoliopsida</taxon>
        <taxon>eudicotyledons</taxon>
        <taxon>Gunneridae</taxon>
        <taxon>Pentapetalae</taxon>
        <taxon>asterids</taxon>
        <taxon>lamiids</taxon>
        <taxon>Lamiales</taxon>
        <taxon>Gesneriaceae</taxon>
        <taxon>Didymocarpoideae</taxon>
        <taxon>Trichosporeae</taxon>
        <taxon>Loxocarpinae</taxon>
        <taxon>Dorcoceras</taxon>
    </lineage>
</organism>
<dbReference type="Proteomes" id="UP000250235">
    <property type="component" value="Unassembled WGS sequence"/>
</dbReference>
<proteinExistence type="predicted"/>